<dbReference type="EMBL" id="OR343189">
    <property type="protein sequence ID" value="WNL50101.1"/>
    <property type="molecule type" value="Genomic_DNA"/>
</dbReference>
<proteinExistence type="predicted"/>
<organism evidence="1">
    <name type="scientific">Marseillevirus sp</name>
    <dbReference type="NCBI Taxonomy" id="2809551"/>
    <lineage>
        <taxon>Viruses</taxon>
        <taxon>Varidnaviria</taxon>
        <taxon>Bamfordvirae</taxon>
        <taxon>Nucleocytoviricota</taxon>
        <taxon>Megaviricetes</taxon>
        <taxon>Pimascovirales</taxon>
        <taxon>Pimascovirales incertae sedis</taxon>
        <taxon>Marseilleviridae</taxon>
        <taxon>Marseillevirus</taxon>
    </lineage>
</organism>
<gene>
    <name evidence="1" type="ORF">MarDSR_062</name>
</gene>
<reference evidence="1" key="1">
    <citation type="submission" date="2023-07" db="EMBL/GenBank/DDBJ databases">
        <authorList>
            <person name="Xia Y."/>
        </authorList>
    </citation>
    <scope>NUCLEOTIDE SEQUENCE</scope>
    <source>
        <strain evidence="1">E</strain>
    </source>
</reference>
<evidence type="ECO:0000313" key="1">
    <source>
        <dbReference type="EMBL" id="WNL50101.1"/>
    </source>
</evidence>
<accession>A0AA96IYD3</accession>
<sequence length="68" mass="7900">MEGDEECKNYSFSEKLLDFATIFFYGKGVMYGYTHCKRNMTRKGRDIALYPSGSETGLFRERDPEGRV</sequence>
<name>A0AA96IYD3_9VIRU</name>
<protein>
    <submittedName>
        <fullName evidence="1">Uncharacterized protein</fullName>
    </submittedName>
</protein>